<dbReference type="PANTHER" id="PTHR40036">
    <property type="entry name" value="MACROCIN O-METHYLTRANSFERASE"/>
    <property type="match status" value="1"/>
</dbReference>
<proteinExistence type="predicted"/>
<keyword evidence="2" id="KW-1185">Reference proteome</keyword>
<dbReference type="EMBL" id="VYQF01000001">
    <property type="protein sequence ID" value="KAA9041409.1"/>
    <property type="molecule type" value="Genomic_DNA"/>
</dbReference>
<evidence type="ECO:0000313" key="2">
    <source>
        <dbReference type="Proteomes" id="UP000326903"/>
    </source>
</evidence>
<keyword evidence="1" id="KW-0489">Methyltransferase</keyword>
<dbReference type="InterPro" id="IPR008884">
    <property type="entry name" value="TylF_MeTrfase"/>
</dbReference>
<evidence type="ECO:0000313" key="1">
    <source>
        <dbReference type="EMBL" id="KAA9041409.1"/>
    </source>
</evidence>
<name>A0A5J5IK71_9BACT</name>
<dbReference type="AlphaFoldDB" id="A0A5J5IK71"/>
<dbReference type="GO" id="GO:0008168">
    <property type="term" value="F:methyltransferase activity"/>
    <property type="evidence" value="ECO:0007669"/>
    <property type="project" value="UniProtKB-KW"/>
</dbReference>
<protein>
    <submittedName>
        <fullName evidence="1">Class I SAM-dependent methyltransferase</fullName>
    </submittedName>
</protein>
<dbReference type="Proteomes" id="UP000326903">
    <property type="component" value="Unassembled WGS sequence"/>
</dbReference>
<sequence length="237" mass="28231">MKFTIIRFLKTTFIRLRLHVLFSWATGLWQQQLWMTKLSQWASENKKIPFNDFPCKWDYNKRYELYKYIFKNEMLSLDINYLEFGVADGHSFNWWMTENNHPGSRFYGFDTFTGLPEDFGPYKKGTFANSTNIPTVKDKRGKFHQGLFQQTLPSFLKNFDNSKKNVIMLDADLYTATLFVLTSLAPFLKKDDIIFFDEFVVPTQEFMAYHQFINSYYFNLELLGAANNYYFVAFKVK</sequence>
<comment type="caution">
    <text evidence="1">The sequence shown here is derived from an EMBL/GenBank/DDBJ whole genome shotgun (WGS) entry which is preliminary data.</text>
</comment>
<accession>A0A5J5IK71</accession>
<dbReference type="InterPro" id="IPR029063">
    <property type="entry name" value="SAM-dependent_MTases_sf"/>
</dbReference>
<dbReference type="SUPFAM" id="SSF53335">
    <property type="entry name" value="S-adenosyl-L-methionine-dependent methyltransferases"/>
    <property type="match status" value="1"/>
</dbReference>
<keyword evidence="1" id="KW-0808">Transferase</keyword>
<dbReference type="PANTHER" id="PTHR40036:SF1">
    <property type="entry name" value="MACROCIN O-METHYLTRANSFERASE"/>
    <property type="match status" value="1"/>
</dbReference>
<dbReference type="GO" id="GO:0032259">
    <property type="term" value="P:methylation"/>
    <property type="evidence" value="ECO:0007669"/>
    <property type="project" value="UniProtKB-KW"/>
</dbReference>
<dbReference type="Gene3D" id="3.40.50.150">
    <property type="entry name" value="Vaccinia Virus protein VP39"/>
    <property type="match status" value="1"/>
</dbReference>
<dbReference type="Pfam" id="PF13578">
    <property type="entry name" value="Methyltransf_24"/>
    <property type="match status" value="1"/>
</dbReference>
<organism evidence="1 2">
    <name type="scientific">Ginsengibacter hankyongi</name>
    <dbReference type="NCBI Taxonomy" id="2607284"/>
    <lineage>
        <taxon>Bacteria</taxon>
        <taxon>Pseudomonadati</taxon>
        <taxon>Bacteroidota</taxon>
        <taxon>Chitinophagia</taxon>
        <taxon>Chitinophagales</taxon>
        <taxon>Chitinophagaceae</taxon>
        <taxon>Ginsengibacter</taxon>
    </lineage>
</organism>
<reference evidence="1 2" key="1">
    <citation type="submission" date="2019-09" db="EMBL/GenBank/DDBJ databases">
        <title>Draft genome sequence of Ginsengibacter sp. BR5-29.</title>
        <authorList>
            <person name="Im W.-T."/>
        </authorList>
    </citation>
    <scope>NUCLEOTIDE SEQUENCE [LARGE SCALE GENOMIC DNA]</scope>
    <source>
        <strain evidence="1 2">BR5-29</strain>
    </source>
</reference>
<dbReference type="RefSeq" id="WP_150413529.1">
    <property type="nucleotide sequence ID" value="NZ_VYQF01000001.1"/>
</dbReference>
<gene>
    <name evidence="1" type="ORF">FW778_05125</name>
</gene>